<feature type="domain" description="RING-type" evidence="11">
    <location>
        <begin position="72"/>
        <end position="112"/>
    </location>
</feature>
<evidence type="ECO:0000259" key="11">
    <source>
        <dbReference type="PROSITE" id="PS50089"/>
    </source>
</evidence>
<feature type="compositionally biased region" description="Polar residues" evidence="10">
    <location>
        <begin position="1"/>
        <end position="10"/>
    </location>
</feature>
<name>M2PTC8_CERS8</name>
<evidence type="ECO:0000313" key="12">
    <source>
        <dbReference type="EMBL" id="EMD39929.1"/>
    </source>
</evidence>
<reference evidence="12 13" key="1">
    <citation type="journal article" date="2012" name="Proc. Natl. Acad. Sci. U.S.A.">
        <title>Comparative genomics of Ceriporiopsis subvermispora and Phanerochaete chrysosporium provide insight into selective ligninolysis.</title>
        <authorList>
            <person name="Fernandez-Fueyo E."/>
            <person name="Ruiz-Duenas F.J."/>
            <person name="Ferreira P."/>
            <person name="Floudas D."/>
            <person name="Hibbett D.S."/>
            <person name="Canessa P."/>
            <person name="Larrondo L.F."/>
            <person name="James T.Y."/>
            <person name="Seelenfreund D."/>
            <person name="Lobos S."/>
            <person name="Polanco R."/>
            <person name="Tello M."/>
            <person name="Honda Y."/>
            <person name="Watanabe T."/>
            <person name="Watanabe T."/>
            <person name="Ryu J.S."/>
            <person name="Kubicek C.P."/>
            <person name="Schmoll M."/>
            <person name="Gaskell J."/>
            <person name="Hammel K.E."/>
            <person name="St John F.J."/>
            <person name="Vanden Wymelenberg A."/>
            <person name="Sabat G."/>
            <person name="Splinter BonDurant S."/>
            <person name="Syed K."/>
            <person name="Yadav J.S."/>
            <person name="Doddapaneni H."/>
            <person name="Subramanian V."/>
            <person name="Lavin J.L."/>
            <person name="Oguiza J.A."/>
            <person name="Perez G."/>
            <person name="Pisabarro A.G."/>
            <person name="Ramirez L."/>
            <person name="Santoyo F."/>
            <person name="Master E."/>
            <person name="Coutinho P.M."/>
            <person name="Henrissat B."/>
            <person name="Lombard V."/>
            <person name="Magnuson J.K."/>
            <person name="Kuees U."/>
            <person name="Hori C."/>
            <person name="Igarashi K."/>
            <person name="Samejima M."/>
            <person name="Held B.W."/>
            <person name="Barry K.W."/>
            <person name="LaButti K.M."/>
            <person name="Lapidus A."/>
            <person name="Lindquist E.A."/>
            <person name="Lucas S.M."/>
            <person name="Riley R."/>
            <person name="Salamov A.A."/>
            <person name="Hoffmeister D."/>
            <person name="Schwenk D."/>
            <person name="Hadar Y."/>
            <person name="Yarden O."/>
            <person name="de Vries R.P."/>
            <person name="Wiebenga A."/>
            <person name="Stenlid J."/>
            <person name="Eastwood D."/>
            <person name="Grigoriev I.V."/>
            <person name="Berka R.M."/>
            <person name="Blanchette R.A."/>
            <person name="Kersten P."/>
            <person name="Martinez A.T."/>
            <person name="Vicuna R."/>
            <person name="Cullen D."/>
        </authorList>
    </citation>
    <scope>NUCLEOTIDE SEQUENCE [LARGE SCALE GENOMIC DNA]</scope>
    <source>
        <strain evidence="12 13">B</strain>
    </source>
</reference>
<evidence type="ECO:0000256" key="2">
    <source>
        <dbReference type="ARBA" id="ARBA00022679"/>
    </source>
</evidence>
<keyword evidence="3" id="KW-0479">Metal-binding</keyword>
<dbReference type="OrthoDB" id="1305878at2759"/>
<evidence type="ECO:0000256" key="3">
    <source>
        <dbReference type="ARBA" id="ARBA00022723"/>
    </source>
</evidence>
<dbReference type="GO" id="GO:0008270">
    <property type="term" value="F:zinc ion binding"/>
    <property type="evidence" value="ECO:0007669"/>
    <property type="project" value="UniProtKB-KW"/>
</dbReference>
<evidence type="ECO:0000256" key="1">
    <source>
        <dbReference type="ARBA" id="ARBA00004123"/>
    </source>
</evidence>
<evidence type="ECO:0000256" key="4">
    <source>
        <dbReference type="ARBA" id="ARBA00022771"/>
    </source>
</evidence>
<dbReference type="GO" id="GO:0005634">
    <property type="term" value="C:nucleus"/>
    <property type="evidence" value="ECO:0007669"/>
    <property type="project" value="UniProtKB-SubCell"/>
</dbReference>
<keyword evidence="2" id="KW-0808">Transferase</keyword>
<evidence type="ECO:0000256" key="8">
    <source>
        <dbReference type="ARBA" id="ARBA00023306"/>
    </source>
</evidence>
<dbReference type="Proteomes" id="UP000016930">
    <property type="component" value="Unassembled WGS sequence"/>
</dbReference>
<dbReference type="HOGENOM" id="CLU_015200_0_0_1"/>
<dbReference type="AlphaFoldDB" id="M2PTC8"/>
<dbReference type="Gene3D" id="3.30.40.10">
    <property type="entry name" value="Zinc/RING finger domain, C3HC4 (zinc finger)"/>
    <property type="match status" value="1"/>
</dbReference>
<keyword evidence="13" id="KW-1185">Reference proteome</keyword>
<dbReference type="STRING" id="914234.M2PTC8"/>
<keyword evidence="8" id="KW-0131">Cell cycle</keyword>
<feature type="region of interest" description="Disordered" evidence="10">
    <location>
        <begin position="1"/>
        <end position="59"/>
    </location>
</feature>
<dbReference type="PANTHER" id="PTHR16079">
    <property type="entry name" value="UBIQUITIN LIGASE PROTEIN CHFR"/>
    <property type="match status" value="1"/>
</dbReference>
<protein>
    <recommendedName>
        <fullName evidence="11">RING-type domain-containing protein</fullName>
    </recommendedName>
</protein>
<dbReference type="GO" id="GO:0004842">
    <property type="term" value="F:ubiquitin-protein transferase activity"/>
    <property type="evidence" value="ECO:0007669"/>
    <property type="project" value="TreeGrafter"/>
</dbReference>
<feature type="region of interest" description="Disordered" evidence="10">
    <location>
        <begin position="399"/>
        <end position="436"/>
    </location>
</feature>
<dbReference type="PANTHER" id="PTHR16079:SF4">
    <property type="entry name" value="E3 UBIQUITIN-PROTEIN LIGASE CHFR"/>
    <property type="match status" value="1"/>
</dbReference>
<dbReference type="Pfam" id="PF17979">
    <property type="entry name" value="zf-CRD"/>
    <property type="match status" value="1"/>
</dbReference>
<accession>M2PTC8</accession>
<dbReference type="InterPro" id="IPR018957">
    <property type="entry name" value="Znf_C3HC4_RING-type"/>
</dbReference>
<evidence type="ECO:0000256" key="9">
    <source>
        <dbReference type="PROSITE-ProRule" id="PRU00175"/>
    </source>
</evidence>
<comment type="subcellular location">
    <subcellularLocation>
        <location evidence="1">Nucleus</location>
    </subcellularLocation>
</comment>
<feature type="compositionally biased region" description="Polar residues" evidence="10">
    <location>
        <begin position="45"/>
        <end position="56"/>
    </location>
</feature>
<evidence type="ECO:0000256" key="5">
    <source>
        <dbReference type="ARBA" id="ARBA00022786"/>
    </source>
</evidence>
<dbReference type="InterPro" id="IPR052256">
    <property type="entry name" value="E3_ubiquitin-ligase_CHFR"/>
</dbReference>
<sequence length="436" mass="48269">MSYTDTNSPALPSDASANLKRRASPSFEGMDDAVVRKRMKENSEQDNTPATRQGSSVDGDKLADELELELQCGCCSALVHRPVVVSPCQHFFCGSCCALWIRNGGTNCPACRSISTSVTPSRILETMVDVLVRTAPSKARSINERMQADDIYHPRMTLRIPSPRQASPEPNIPQNNSGYVRPCPHCLPGNAYGWQCAHPIPDPDQDPERGWHADDGTPPDHGYCGNCENILALRAPSTSKCDFCQVSFCGVGVPNRCVAAPLLSQHLHGMSDLGDLIQCSEVYDCFDNNAVEVDIMLDYLTAQRLTPRHIYREAKLTCRVQIVAHIQNQPRQFAPLIDSELFMDLYTVGGGVDPDPSAPRHKICRLCATEVLLFGLREWWVRERKKGFLDEAVLKRPDCPEGSACSRQKDHGQSDTTTLKRCSNSSLNPISTRERV</sequence>
<proteinExistence type="predicted"/>
<keyword evidence="4 9" id="KW-0863">Zinc-finger</keyword>
<feature type="compositionally biased region" description="Polar residues" evidence="10">
    <location>
        <begin position="414"/>
        <end position="436"/>
    </location>
</feature>
<keyword evidence="7" id="KW-0539">Nucleus</keyword>
<evidence type="ECO:0000256" key="10">
    <source>
        <dbReference type="SAM" id="MobiDB-lite"/>
    </source>
</evidence>
<dbReference type="EMBL" id="KB445793">
    <property type="protein sequence ID" value="EMD39929.1"/>
    <property type="molecule type" value="Genomic_DNA"/>
</dbReference>
<dbReference type="InterPro" id="IPR001841">
    <property type="entry name" value="Znf_RING"/>
</dbReference>
<dbReference type="GO" id="GO:0016567">
    <property type="term" value="P:protein ubiquitination"/>
    <property type="evidence" value="ECO:0007669"/>
    <property type="project" value="TreeGrafter"/>
</dbReference>
<dbReference type="GO" id="GO:0006511">
    <property type="term" value="P:ubiquitin-dependent protein catabolic process"/>
    <property type="evidence" value="ECO:0007669"/>
    <property type="project" value="TreeGrafter"/>
</dbReference>
<dbReference type="SUPFAM" id="SSF57850">
    <property type="entry name" value="RING/U-box"/>
    <property type="match status" value="1"/>
</dbReference>
<gene>
    <name evidence="12" type="ORF">CERSUDRAFT_46110</name>
</gene>
<dbReference type="InterPro" id="IPR040909">
    <property type="entry name" value="CHFR_Znf-CRD"/>
</dbReference>
<keyword evidence="6" id="KW-0862">Zinc</keyword>
<keyword evidence="5" id="KW-0833">Ubl conjugation pathway</keyword>
<evidence type="ECO:0000256" key="6">
    <source>
        <dbReference type="ARBA" id="ARBA00022833"/>
    </source>
</evidence>
<organism evidence="12 13">
    <name type="scientific">Ceriporiopsis subvermispora (strain B)</name>
    <name type="common">White-rot fungus</name>
    <name type="synonym">Gelatoporia subvermispora</name>
    <dbReference type="NCBI Taxonomy" id="914234"/>
    <lineage>
        <taxon>Eukaryota</taxon>
        <taxon>Fungi</taxon>
        <taxon>Dikarya</taxon>
        <taxon>Basidiomycota</taxon>
        <taxon>Agaricomycotina</taxon>
        <taxon>Agaricomycetes</taxon>
        <taxon>Polyporales</taxon>
        <taxon>Gelatoporiaceae</taxon>
        <taxon>Gelatoporia</taxon>
    </lineage>
</organism>
<dbReference type="InterPro" id="IPR013083">
    <property type="entry name" value="Znf_RING/FYVE/PHD"/>
</dbReference>
<dbReference type="PROSITE" id="PS50089">
    <property type="entry name" value="ZF_RING_2"/>
    <property type="match status" value="1"/>
</dbReference>
<dbReference type="Pfam" id="PF00097">
    <property type="entry name" value="zf-C3HC4"/>
    <property type="match status" value="1"/>
</dbReference>
<evidence type="ECO:0000256" key="7">
    <source>
        <dbReference type="ARBA" id="ARBA00023242"/>
    </source>
</evidence>
<evidence type="ECO:0000313" key="13">
    <source>
        <dbReference type="Proteomes" id="UP000016930"/>
    </source>
</evidence>